<evidence type="ECO:0000313" key="2">
    <source>
        <dbReference type="Proteomes" id="UP000705867"/>
    </source>
</evidence>
<reference evidence="1" key="2">
    <citation type="submission" date="2021-08" db="EMBL/GenBank/DDBJ databases">
        <authorList>
            <person name="Dalcin Martins P."/>
        </authorList>
    </citation>
    <scope>NUCLEOTIDE SEQUENCE</scope>
    <source>
        <strain evidence="1">MAG_39</strain>
    </source>
</reference>
<comment type="caution">
    <text evidence="1">The sequence shown here is derived from an EMBL/GenBank/DDBJ whole genome shotgun (WGS) entry which is preliminary data.</text>
</comment>
<evidence type="ECO:0000313" key="1">
    <source>
        <dbReference type="EMBL" id="MBZ0157937.1"/>
    </source>
</evidence>
<proteinExistence type="predicted"/>
<accession>A0A953M2V5</accession>
<dbReference type="InterPro" id="IPR025354">
    <property type="entry name" value="DUF4258"/>
</dbReference>
<gene>
    <name evidence="1" type="ORF">K8I29_17200</name>
</gene>
<reference evidence="1" key="1">
    <citation type="journal article" date="2021" name="bioRxiv">
        <title>Unraveling nitrogen, sulfur and carbon metabolic pathways and microbial community transcriptional responses to substrate deprivation and toxicity stresses in a bioreactor mimicking anoxic brackish coastal sediment conditions.</title>
        <authorList>
            <person name="Martins P.D."/>
            <person name="Echeveste M.J."/>
            <person name="Arshad A."/>
            <person name="Kurth J."/>
            <person name="Ouboter H."/>
            <person name="Jetten M.S.M."/>
            <person name="Welte C.U."/>
        </authorList>
    </citation>
    <scope>NUCLEOTIDE SEQUENCE</scope>
    <source>
        <strain evidence="1">MAG_39</strain>
    </source>
</reference>
<protein>
    <submittedName>
        <fullName evidence="1">DUF4258 domain-containing protein</fullName>
    </submittedName>
</protein>
<organism evidence="1 2">
    <name type="scientific">Candidatus Nitrobium versatile</name>
    <dbReference type="NCBI Taxonomy" id="2884831"/>
    <lineage>
        <taxon>Bacteria</taxon>
        <taxon>Pseudomonadati</taxon>
        <taxon>Nitrospirota</taxon>
        <taxon>Nitrospiria</taxon>
        <taxon>Nitrospirales</taxon>
        <taxon>Nitrospiraceae</taxon>
        <taxon>Candidatus Nitrobium</taxon>
    </lineage>
</organism>
<sequence length="98" mass="11254">MQKKYSKAEALKLIRKLSKNGLILSGHVKQRMVERNFQTRDVLQVIESGAIYSEPEIHSKTGRWTYKVEGKTLDGERLHVLIDIREEDNCIVILTGTT</sequence>
<dbReference type="Pfam" id="PF14076">
    <property type="entry name" value="DUF4258"/>
    <property type="match status" value="1"/>
</dbReference>
<dbReference type="AlphaFoldDB" id="A0A953M2V5"/>
<name>A0A953M2V5_9BACT</name>
<dbReference type="Proteomes" id="UP000705867">
    <property type="component" value="Unassembled WGS sequence"/>
</dbReference>
<dbReference type="EMBL" id="JAIOIV010000132">
    <property type="protein sequence ID" value="MBZ0157937.1"/>
    <property type="molecule type" value="Genomic_DNA"/>
</dbReference>